<feature type="compositionally biased region" description="Acidic residues" evidence="1">
    <location>
        <begin position="44"/>
        <end position="54"/>
    </location>
</feature>
<sequence>MEQRSKRLPPEMEAKNLVQLTDEDESEITDSILEAYGPTPYDPEAVESEEEKQE</sequence>
<comment type="caution">
    <text evidence="2">The sequence shown here is derived from an EMBL/GenBank/DDBJ whole genome shotgun (WGS) entry which is preliminary data.</text>
</comment>
<dbReference type="EMBL" id="BMHQ01000004">
    <property type="protein sequence ID" value="GGE13011.1"/>
    <property type="molecule type" value="Genomic_DNA"/>
</dbReference>
<gene>
    <name evidence="2" type="ORF">GCM10011571_12980</name>
</gene>
<feature type="compositionally biased region" description="Basic and acidic residues" evidence="1">
    <location>
        <begin position="1"/>
        <end position="14"/>
    </location>
</feature>
<dbReference type="AlphaFoldDB" id="A0A8J2VI33"/>
<accession>A0A8J2VI33</accession>
<dbReference type="Proteomes" id="UP000625210">
    <property type="component" value="Unassembled WGS sequence"/>
</dbReference>
<reference evidence="2" key="2">
    <citation type="submission" date="2020-09" db="EMBL/GenBank/DDBJ databases">
        <authorList>
            <person name="Sun Q."/>
            <person name="Zhou Y."/>
        </authorList>
    </citation>
    <scope>NUCLEOTIDE SEQUENCE</scope>
    <source>
        <strain evidence="2">CGMCC 1.15179</strain>
    </source>
</reference>
<name>A0A8J2VI33_9BACL</name>
<evidence type="ECO:0000256" key="1">
    <source>
        <dbReference type="SAM" id="MobiDB-lite"/>
    </source>
</evidence>
<organism evidence="2 3">
    <name type="scientific">Marinithermofilum abyssi</name>
    <dbReference type="NCBI Taxonomy" id="1571185"/>
    <lineage>
        <taxon>Bacteria</taxon>
        <taxon>Bacillati</taxon>
        <taxon>Bacillota</taxon>
        <taxon>Bacilli</taxon>
        <taxon>Bacillales</taxon>
        <taxon>Thermoactinomycetaceae</taxon>
        <taxon>Marinithermofilum</taxon>
    </lineage>
</organism>
<evidence type="ECO:0000313" key="3">
    <source>
        <dbReference type="Proteomes" id="UP000625210"/>
    </source>
</evidence>
<evidence type="ECO:0000313" key="2">
    <source>
        <dbReference type="EMBL" id="GGE13011.1"/>
    </source>
</evidence>
<keyword evidence="3" id="KW-1185">Reference proteome</keyword>
<dbReference type="RefSeq" id="WP_188647100.1">
    <property type="nucleotide sequence ID" value="NZ_BMHQ01000004.1"/>
</dbReference>
<proteinExistence type="predicted"/>
<feature type="region of interest" description="Disordered" evidence="1">
    <location>
        <begin position="1"/>
        <end position="54"/>
    </location>
</feature>
<protein>
    <submittedName>
        <fullName evidence="2">Uncharacterized protein</fullName>
    </submittedName>
</protein>
<reference evidence="2" key="1">
    <citation type="journal article" date="2014" name="Int. J. Syst. Evol. Microbiol.">
        <title>Complete genome sequence of Corynebacterium casei LMG S-19264T (=DSM 44701T), isolated from a smear-ripened cheese.</title>
        <authorList>
            <consortium name="US DOE Joint Genome Institute (JGI-PGF)"/>
            <person name="Walter F."/>
            <person name="Albersmeier A."/>
            <person name="Kalinowski J."/>
            <person name="Ruckert C."/>
        </authorList>
    </citation>
    <scope>NUCLEOTIDE SEQUENCE</scope>
    <source>
        <strain evidence="2">CGMCC 1.15179</strain>
    </source>
</reference>